<feature type="region of interest" description="Disordered" evidence="3">
    <location>
        <begin position="216"/>
        <end position="243"/>
    </location>
</feature>
<keyword evidence="1" id="KW-0479">Metal-binding</keyword>
<keyword evidence="2" id="KW-0378">Hydrolase</keyword>
<dbReference type="AlphaFoldDB" id="A0A540VQL5"/>
<evidence type="ECO:0000256" key="3">
    <source>
        <dbReference type="SAM" id="MobiDB-lite"/>
    </source>
</evidence>
<dbReference type="SMART" id="SM00910">
    <property type="entry name" value="HIRAN"/>
    <property type="match status" value="1"/>
</dbReference>
<dbReference type="GO" id="GO:0008270">
    <property type="term" value="F:zinc ion binding"/>
    <property type="evidence" value="ECO:0007669"/>
    <property type="project" value="InterPro"/>
</dbReference>
<name>A0A540VQL5_9GAMM</name>
<comment type="caution">
    <text evidence="5">The sequence shown here is derived from an EMBL/GenBank/DDBJ whole genome shotgun (WGS) entry which is preliminary data.</text>
</comment>
<protein>
    <recommendedName>
        <fullName evidence="4">HIRAN domain-containing protein</fullName>
    </recommendedName>
</protein>
<dbReference type="EMBL" id="VIFK01000097">
    <property type="protein sequence ID" value="TQE99059.1"/>
    <property type="molecule type" value="Genomic_DNA"/>
</dbReference>
<dbReference type="Proteomes" id="UP000315400">
    <property type="component" value="Unassembled WGS sequence"/>
</dbReference>
<gene>
    <name evidence="5" type="ORF">FKY71_10545</name>
</gene>
<dbReference type="GO" id="GO:0003676">
    <property type="term" value="F:nucleic acid binding"/>
    <property type="evidence" value="ECO:0007669"/>
    <property type="project" value="InterPro"/>
</dbReference>
<dbReference type="GO" id="GO:0016818">
    <property type="term" value="F:hydrolase activity, acting on acid anhydrides, in phosphorus-containing anhydrides"/>
    <property type="evidence" value="ECO:0007669"/>
    <property type="project" value="InterPro"/>
</dbReference>
<feature type="domain" description="HIRAN" evidence="4">
    <location>
        <begin position="13"/>
        <end position="127"/>
    </location>
</feature>
<accession>A0A540VQL5</accession>
<organism evidence="5 6">
    <name type="scientific">Spiribacter salinus</name>
    <dbReference type="NCBI Taxonomy" id="1335746"/>
    <lineage>
        <taxon>Bacteria</taxon>
        <taxon>Pseudomonadati</taxon>
        <taxon>Pseudomonadota</taxon>
        <taxon>Gammaproteobacteria</taxon>
        <taxon>Chromatiales</taxon>
        <taxon>Ectothiorhodospiraceae</taxon>
        <taxon>Spiribacter</taxon>
    </lineage>
</organism>
<evidence type="ECO:0000256" key="2">
    <source>
        <dbReference type="ARBA" id="ARBA00022801"/>
    </source>
</evidence>
<dbReference type="InterPro" id="IPR014905">
    <property type="entry name" value="HIRAN"/>
</dbReference>
<proteinExistence type="predicted"/>
<evidence type="ECO:0000259" key="4">
    <source>
        <dbReference type="SMART" id="SM00910"/>
    </source>
</evidence>
<evidence type="ECO:0000313" key="5">
    <source>
        <dbReference type="EMBL" id="TQE99059.1"/>
    </source>
</evidence>
<evidence type="ECO:0000256" key="1">
    <source>
        <dbReference type="ARBA" id="ARBA00022723"/>
    </source>
</evidence>
<sequence>MNLIRFPRKNVEGESFYTKLAGVTHVNEDGTDRQGLLKLCRPGQRLNARREPENPHDADAIGIWSDHGMLGYLPAGDHKLATHLDRGGRATITVLEITGGPSFWERLFGRRGKFYGCNVYIEKHAPDWKAVEPWMNEDRGICDLLKAANKAEKKDPADAVAKYREAIDRIVALDAQGAQASAWRTARYPINRLSLTLERAKRFQEALEAIERWENAPDPVGIQDPDRTAVEKRKARLRQAGDK</sequence>
<dbReference type="Pfam" id="PF08797">
    <property type="entry name" value="HIRAN"/>
    <property type="match status" value="1"/>
</dbReference>
<evidence type="ECO:0000313" key="6">
    <source>
        <dbReference type="Proteomes" id="UP000315400"/>
    </source>
</evidence>
<reference evidence="5 6" key="1">
    <citation type="submission" date="2019-06" db="EMBL/GenBank/DDBJ databases">
        <title>Metagenome assembled Genome of Spiribacter salinus SL48-SHIP from the microbial mat of Salt Lake 48 (Novosibirsk region, Russia).</title>
        <authorList>
            <person name="Shipova A."/>
            <person name="Rozanov A.S."/>
            <person name="Bryanskaya A.V."/>
            <person name="Peltek S.E."/>
        </authorList>
    </citation>
    <scope>NUCLEOTIDE SEQUENCE [LARGE SCALE GENOMIC DNA]</scope>
    <source>
        <strain evidence="5">SL48-SHIP-2</strain>
    </source>
</reference>
<dbReference type="Gene3D" id="3.30.70.2330">
    <property type="match status" value="1"/>
</dbReference>